<name>A0ABV4NDI3_9VIBR</name>
<feature type="transmembrane region" description="Helical" evidence="1">
    <location>
        <begin position="95"/>
        <end position="114"/>
    </location>
</feature>
<dbReference type="Proteomes" id="UP001570417">
    <property type="component" value="Unassembled WGS sequence"/>
</dbReference>
<evidence type="ECO:0000313" key="3">
    <source>
        <dbReference type="Proteomes" id="UP001570417"/>
    </source>
</evidence>
<keyword evidence="1" id="KW-0812">Transmembrane</keyword>
<keyword evidence="1" id="KW-1133">Transmembrane helix</keyword>
<feature type="transmembrane region" description="Helical" evidence="1">
    <location>
        <begin position="27"/>
        <end position="43"/>
    </location>
</feature>
<accession>A0ABV4NDI3</accession>
<dbReference type="EMBL" id="JBFRUW010000054">
    <property type="protein sequence ID" value="MFA0569469.1"/>
    <property type="molecule type" value="Genomic_DNA"/>
</dbReference>
<feature type="transmembrane region" description="Helical" evidence="1">
    <location>
        <begin position="126"/>
        <end position="146"/>
    </location>
</feature>
<feature type="transmembrane region" description="Helical" evidence="1">
    <location>
        <begin position="50"/>
        <end position="75"/>
    </location>
</feature>
<dbReference type="Pfam" id="PF11086">
    <property type="entry name" value="DUF2878"/>
    <property type="match status" value="1"/>
</dbReference>
<organism evidence="2 3">
    <name type="scientific">Vibrio gallaecicus</name>
    <dbReference type="NCBI Taxonomy" id="552386"/>
    <lineage>
        <taxon>Bacteria</taxon>
        <taxon>Pseudomonadati</taxon>
        <taxon>Pseudomonadota</taxon>
        <taxon>Gammaproteobacteria</taxon>
        <taxon>Vibrionales</taxon>
        <taxon>Vibrionaceae</taxon>
        <taxon>Vibrio</taxon>
    </lineage>
</organism>
<keyword evidence="1" id="KW-0472">Membrane</keyword>
<reference evidence="2 3" key="1">
    <citation type="journal article" date="2024" name="ISME J.">
        <title>Tailless and filamentous prophages are predominant in marine Vibrio.</title>
        <authorList>
            <person name="Steensen K."/>
            <person name="Seneca J."/>
            <person name="Bartlau N."/>
            <person name="Yu X.A."/>
            <person name="Hussain F.A."/>
            <person name="Polz M.F."/>
        </authorList>
    </citation>
    <scope>NUCLEOTIDE SEQUENCE [LARGE SCALE GENOMIC DNA]</scope>
    <source>
        <strain evidence="2 3">10N.222.51.A1</strain>
    </source>
</reference>
<evidence type="ECO:0000256" key="1">
    <source>
        <dbReference type="SAM" id="Phobius"/>
    </source>
</evidence>
<protein>
    <submittedName>
        <fullName evidence="2">DUF2878 domain-containing protein</fullName>
    </submittedName>
</protein>
<proteinExistence type="predicted"/>
<comment type="caution">
    <text evidence="2">The sequence shown here is derived from an EMBL/GenBank/DDBJ whole genome shotgun (WGS) entry which is preliminary data.</text>
</comment>
<dbReference type="InterPro" id="IPR021306">
    <property type="entry name" value="DUF2878"/>
</dbReference>
<gene>
    <name evidence="2" type="ORF">AB4566_14445</name>
</gene>
<keyword evidence="3" id="KW-1185">Reference proteome</keyword>
<sequence length="191" mass="21231">MKRFWIINLVLFQAAWLCSAFYTEQAWWVVSVIIALHFALSPTKQEDLKLLLLLPVGIAMDSLQLSIGGLSALPLETSSLTTTSSLLVGEEVANLGFHFPAWLVMIWVLFLISLNHSLHWLVNRSTVTLIVIGAIGGTSSYWGGIQAGALQTNWQTEWMLASLMIGWGALLPILVSGYNYLQKPMTFQPLR</sequence>
<evidence type="ECO:0000313" key="2">
    <source>
        <dbReference type="EMBL" id="MFA0569469.1"/>
    </source>
</evidence>
<dbReference type="RefSeq" id="WP_273293524.1">
    <property type="nucleotide sequence ID" value="NZ_JBFRUW010000054.1"/>
</dbReference>
<feature type="transmembrane region" description="Helical" evidence="1">
    <location>
        <begin position="158"/>
        <end position="181"/>
    </location>
</feature>